<evidence type="ECO:0000313" key="4">
    <source>
        <dbReference type="Proteomes" id="UP001642409"/>
    </source>
</evidence>
<gene>
    <name evidence="2" type="ORF">HINF_LOCUS41478</name>
    <name evidence="3" type="ORF">HINF_LOCUS42637</name>
</gene>
<evidence type="ECO:0000313" key="3">
    <source>
        <dbReference type="EMBL" id="CAL6048323.1"/>
    </source>
</evidence>
<keyword evidence="4" id="KW-1185">Reference proteome</keyword>
<protein>
    <submittedName>
        <fullName evidence="3">Hypothetical_protein</fullName>
    </submittedName>
</protein>
<keyword evidence="1" id="KW-0472">Membrane</keyword>
<dbReference type="AlphaFoldDB" id="A0AA86UZX4"/>
<proteinExistence type="predicted"/>
<evidence type="ECO:0000313" key="2">
    <source>
        <dbReference type="EMBL" id="CAI9953833.1"/>
    </source>
</evidence>
<reference evidence="3 4" key="2">
    <citation type="submission" date="2024-07" db="EMBL/GenBank/DDBJ databases">
        <authorList>
            <person name="Akdeniz Z."/>
        </authorList>
    </citation>
    <scope>NUCLEOTIDE SEQUENCE [LARGE SCALE GENOMIC DNA]</scope>
</reference>
<comment type="caution">
    <text evidence="2">The sequence shown here is derived from an EMBL/GenBank/DDBJ whole genome shotgun (WGS) entry which is preliminary data.</text>
</comment>
<evidence type="ECO:0000256" key="1">
    <source>
        <dbReference type="SAM" id="Phobius"/>
    </source>
</evidence>
<sequence length="123" mass="15010">MNEKWNMIEYFYYKILLFYELIYFLVGEPWVYNNSFHYYVMKVFIQQNSYRYTTLWVKRATIQQFQTEILKQQIQKPLFITVSSIISSVSIQKYFQQTKIHQMIQKCSRADVAGLPTNKYDLI</sequence>
<name>A0AA86UZX4_9EUKA</name>
<organism evidence="2">
    <name type="scientific">Hexamita inflata</name>
    <dbReference type="NCBI Taxonomy" id="28002"/>
    <lineage>
        <taxon>Eukaryota</taxon>
        <taxon>Metamonada</taxon>
        <taxon>Diplomonadida</taxon>
        <taxon>Hexamitidae</taxon>
        <taxon>Hexamitinae</taxon>
        <taxon>Hexamita</taxon>
    </lineage>
</organism>
<dbReference type="Proteomes" id="UP001642409">
    <property type="component" value="Unassembled WGS sequence"/>
</dbReference>
<keyword evidence="1" id="KW-1133">Transmembrane helix</keyword>
<feature type="transmembrane region" description="Helical" evidence="1">
    <location>
        <begin position="12"/>
        <end position="32"/>
    </location>
</feature>
<keyword evidence="1" id="KW-0812">Transmembrane</keyword>
<reference evidence="2" key="1">
    <citation type="submission" date="2023-06" db="EMBL/GenBank/DDBJ databases">
        <authorList>
            <person name="Kurt Z."/>
        </authorList>
    </citation>
    <scope>NUCLEOTIDE SEQUENCE</scope>
</reference>
<accession>A0AA86UZX4</accession>
<dbReference type="EMBL" id="CAXDID020000174">
    <property type="protein sequence ID" value="CAL6048323.1"/>
    <property type="molecule type" value="Genomic_DNA"/>
</dbReference>
<dbReference type="EMBL" id="CATOUU010000841">
    <property type="protein sequence ID" value="CAI9953833.1"/>
    <property type="molecule type" value="Genomic_DNA"/>
</dbReference>